<evidence type="ECO:0000313" key="3">
    <source>
        <dbReference type="Proteomes" id="UP000593892"/>
    </source>
</evidence>
<dbReference type="KEGG" id="pfer:IRI77_18355"/>
<accession>A0A7S7SQ42</accession>
<name>A0A7S7SQ42_PALFE</name>
<dbReference type="AlphaFoldDB" id="A0A7S7SQ42"/>
<dbReference type="EMBL" id="CP063849">
    <property type="protein sequence ID" value="QOY91825.1"/>
    <property type="molecule type" value="Genomic_DNA"/>
</dbReference>
<reference evidence="2 3" key="1">
    <citation type="submission" date="2020-10" db="EMBL/GenBank/DDBJ databases">
        <title>Complete genome sequence of Paludibaculum fermentans P105T, a facultatively anaerobic acidobacterium capable of dissimilatory Fe(III) reduction.</title>
        <authorList>
            <person name="Dedysh S.N."/>
            <person name="Beletsky A.V."/>
            <person name="Kulichevskaya I.S."/>
            <person name="Mardanov A.V."/>
            <person name="Ravin N.V."/>
        </authorList>
    </citation>
    <scope>NUCLEOTIDE SEQUENCE [LARGE SCALE GENOMIC DNA]</scope>
    <source>
        <strain evidence="2 3">P105</strain>
    </source>
</reference>
<dbReference type="InterPro" id="IPR045489">
    <property type="entry name" value="DUF6429"/>
</dbReference>
<protein>
    <recommendedName>
        <fullName evidence="1">DUF6429 domain-containing protein</fullName>
    </recommendedName>
</protein>
<feature type="domain" description="DUF6429" evidence="1">
    <location>
        <begin position="4"/>
        <end position="78"/>
    </location>
</feature>
<dbReference type="Pfam" id="PF20008">
    <property type="entry name" value="DUF6429"/>
    <property type="match status" value="1"/>
</dbReference>
<evidence type="ECO:0000259" key="1">
    <source>
        <dbReference type="Pfam" id="PF20008"/>
    </source>
</evidence>
<dbReference type="RefSeq" id="WP_194453479.1">
    <property type="nucleotide sequence ID" value="NZ_CP063849.1"/>
</dbReference>
<gene>
    <name evidence="2" type="ORF">IRI77_18355</name>
</gene>
<proteinExistence type="predicted"/>
<organism evidence="2 3">
    <name type="scientific">Paludibaculum fermentans</name>
    <dbReference type="NCBI Taxonomy" id="1473598"/>
    <lineage>
        <taxon>Bacteria</taxon>
        <taxon>Pseudomonadati</taxon>
        <taxon>Acidobacteriota</taxon>
        <taxon>Terriglobia</taxon>
        <taxon>Bryobacterales</taxon>
        <taxon>Bryobacteraceae</taxon>
        <taxon>Paludibaculum</taxon>
    </lineage>
</organism>
<evidence type="ECO:0000313" key="2">
    <source>
        <dbReference type="EMBL" id="QOY91825.1"/>
    </source>
</evidence>
<dbReference type="Proteomes" id="UP000593892">
    <property type="component" value="Chromosome"/>
</dbReference>
<keyword evidence="3" id="KW-1185">Reference proteome</keyword>
<sequence>MDYDQDKVDEAVLALLSLTIHDEDEWGASTWKSHDWAVMDRLHAKGYISNPRGKAKSVVLTPEAAALSRALFERYFAKTTQKAGAD</sequence>